<comment type="caution">
    <text evidence="2">The sequence shown here is derived from an EMBL/GenBank/DDBJ whole genome shotgun (WGS) entry which is preliminary data.</text>
</comment>
<dbReference type="Proteomes" id="UP000011648">
    <property type="component" value="Unassembled WGS sequence"/>
</dbReference>
<keyword evidence="1" id="KW-0472">Membrane</keyword>
<proteinExistence type="predicted"/>
<keyword evidence="1" id="KW-1133">Transmembrane helix</keyword>
<gene>
    <name evidence="2" type="ORF">C484_22338</name>
</gene>
<keyword evidence="3" id="KW-1185">Reference proteome</keyword>
<name>L9ZIF8_9EURY</name>
<accession>L9ZIF8</accession>
<evidence type="ECO:0000313" key="2">
    <source>
        <dbReference type="EMBL" id="ELY84933.1"/>
    </source>
</evidence>
<evidence type="ECO:0000313" key="3">
    <source>
        <dbReference type="Proteomes" id="UP000011648"/>
    </source>
</evidence>
<reference evidence="2 3" key="1">
    <citation type="journal article" date="2014" name="PLoS Genet.">
        <title>Phylogenetically driven sequencing of extremely halophilic archaea reveals strategies for static and dynamic osmo-response.</title>
        <authorList>
            <person name="Becker E.A."/>
            <person name="Seitzer P.M."/>
            <person name="Tritt A."/>
            <person name="Larsen D."/>
            <person name="Krusor M."/>
            <person name="Yao A.I."/>
            <person name="Wu D."/>
            <person name="Madern D."/>
            <person name="Eisen J.A."/>
            <person name="Darling A.E."/>
            <person name="Facciotti M.T."/>
        </authorList>
    </citation>
    <scope>NUCLEOTIDE SEQUENCE [LARGE SCALE GENOMIC DNA]</scope>
    <source>
        <strain evidence="2 3">DSM 12281</strain>
    </source>
</reference>
<evidence type="ECO:0000256" key="1">
    <source>
        <dbReference type="SAM" id="Phobius"/>
    </source>
</evidence>
<feature type="transmembrane region" description="Helical" evidence="1">
    <location>
        <begin position="20"/>
        <end position="41"/>
    </location>
</feature>
<sequence length="42" mass="4824">MNELPYVLAAESELPMPMEYVGWSALALSLLVTIAWLAYFYR</sequence>
<organism evidence="2 3">
    <name type="scientific">Natrialba taiwanensis DSM 12281</name>
    <dbReference type="NCBI Taxonomy" id="1230458"/>
    <lineage>
        <taxon>Archaea</taxon>
        <taxon>Methanobacteriati</taxon>
        <taxon>Methanobacteriota</taxon>
        <taxon>Stenosarchaea group</taxon>
        <taxon>Halobacteria</taxon>
        <taxon>Halobacteriales</taxon>
        <taxon>Natrialbaceae</taxon>
        <taxon>Natrialba</taxon>
    </lineage>
</organism>
<dbReference type="AlphaFoldDB" id="L9ZIF8"/>
<protein>
    <submittedName>
        <fullName evidence="2">Uncharacterized protein</fullName>
    </submittedName>
</protein>
<keyword evidence="1" id="KW-0812">Transmembrane</keyword>
<dbReference type="RefSeq" id="WP_006828012.1">
    <property type="nucleotide sequence ID" value="NZ_AOIL01000070.1"/>
</dbReference>
<dbReference type="PATRIC" id="fig|1230458.4.peg.4514"/>
<dbReference type="EMBL" id="AOIL01000070">
    <property type="protein sequence ID" value="ELY84933.1"/>
    <property type="molecule type" value="Genomic_DNA"/>
</dbReference>